<name>A0A8X7TMD4_BRACI</name>
<accession>A0A8X7TMD4</accession>
<dbReference type="AlphaFoldDB" id="A0A8X7TMD4"/>
<organism evidence="1 2">
    <name type="scientific">Brassica carinata</name>
    <name type="common">Ethiopian mustard</name>
    <name type="synonym">Abyssinian cabbage</name>
    <dbReference type="NCBI Taxonomy" id="52824"/>
    <lineage>
        <taxon>Eukaryota</taxon>
        <taxon>Viridiplantae</taxon>
        <taxon>Streptophyta</taxon>
        <taxon>Embryophyta</taxon>
        <taxon>Tracheophyta</taxon>
        <taxon>Spermatophyta</taxon>
        <taxon>Magnoliopsida</taxon>
        <taxon>eudicotyledons</taxon>
        <taxon>Gunneridae</taxon>
        <taxon>Pentapetalae</taxon>
        <taxon>rosids</taxon>
        <taxon>malvids</taxon>
        <taxon>Brassicales</taxon>
        <taxon>Brassicaceae</taxon>
        <taxon>Brassiceae</taxon>
        <taxon>Brassica</taxon>
    </lineage>
</organism>
<dbReference type="OrthoDB" id="1085116at2759"/>
<protein>
    <submittedName>
        <fullName evidence="1">Uncharacterized protein</fullName>
    </submittedName>
</protein>
<gene>
    <name evidence="1" type="ORF">Bca52824_087008</name>
</gene>
<evidence type="ECO:0000313" key="2">
    <source>
        <dbReference type="Proteomes" id="UP000886595"/>
    </source>
</evidence>
<keyword evidence="2" id="KW-1185">Reference proteome</keyword>
<evidence type="ECO:0000313" key="1">
    <source>
        <dbReference type="EMBL" id="KAG2247380.1"/>
    </source>
</evidence>
<dbReference type="EMBL" id="JAAMPC010000017">
    <property type="protein sequence ID" value="KAG2247380.1"/>
    <property type="molecule type" value="Genomic_DNA"/>
</dbReference>
<dbReference type="Proteomes" id="UP000886595">
    <property type="component" value="Unassembled WGS sequence"/>
</dbReference>
<reference evidence="1 2" key="1">
    <citation type="submission" date="2020-02" db="EMBL/GenBank/DDBJ databases">
        <authorList>
            <person name="Ma Q."/>
            <person name="Huang Y."/>
            <person name="Song X."/>
            <person name="Pei D."/>
        </authorList>
    </citation>
    <scope>NUCLEOTIDE SEQUENCE [LARGE SCALE GENOMIC DNA]</scope>
    <source>
        <strain evidence="1">Sxm20200214</strain>
        <tissue evidence="1">Leaf</tissue>
    </source>
</reference>
<sequence length="110" mass="12832">MNNPQTSTFEAASDAWERWHHISGIEEKFFYQKSRTQWLGLGDRNTRFYHRVTQSRNARNTIRRIIAADGSILTDLQEIKEASSHFGNFLQGTPAEFEVMSQEQLQELID</sequence>
<comment type="caution">
    <text evidence="1">The sequence shown here is derived from an EMBL/GenBank/DDBJ whole genome shotgun (WGS) entry which is preliminary data.</text>
</comment>
<proteinExistence type="predicted"/>